<sequence length="194" mass="21265">MAGFVSKSPAGSSHSSGSSYSGRSNSTASGPITKIREKTVHQSPWKQTSKTMPDGEVHQIMEHLEPDGAKITKLKVTQELRSPRTLQSPVSGRSSRASNSSRPTSRAGSEASDDQPEVYTTVQSEKRNVGGRTDTTVTYQTHMLQTRNVTLPTVSTTKISSEVVFTERLPRFASDYFRLSFTGYNVDTSMNEKL</sequence>
<name>A0A2C9LUX0_BIOGL</name>
<feature type="compositionally biased region" description="Basic and acidic residues" evidence="1">
    <location>
        <begin position="53"/>
        <end position="82"/>
    </location>
</feature>
<dbReference type="STRING" id="6526.A0A2C9LUX0"/>
<dbReference type="VEuPathDB" id="VectorBase:BGLAX_042800"/>
<feature type="compositionally biased region" description="Low complexity" evidence="1">
    <location>
        <begin position="1"/>
        <end position="30"/>
    </location>
</feature>
<reference evidence="2" key="1">
    <citation type="submission" date="2020-05" db="UniProtKB">
        <authorList>
            <consortium name="EnsemblMetazoa"/>
        </authorList>
    </citation>
    <scope>IDENTIFICATION</scope>
    <source>
        <strain evidence="2">BB02</strain>
    </source>
</reference>
<evidence type="ECO:0000313" key="3">
    <source>
        <dbReference type="Proteomes" id="UP000076420"/>
    </source>
</evidence>
<feature type="compositionally biased region" description="Polar residues" evidence="1">
    <location>
        <begin position="41"/>
        <end position="51"/>
    </location>
</feature>
<evidence type="ECO:0000313" key="2">
    <source>
        <dbReference type="EnsemblMetazoa" id="BGLB035296-PA"/>
    </source>
</evidence>
<dbReference type="KEGG" id="bgt:106062750"/>
<feature type="region of interest" description="Disordered" evidence="1">
    <location>
        <begin position="1"/>
        <end position="120"/>
    </location>
</feature>
<dbReference type="VEuPathDB" id="VectorBase:BGLB035296"/>
<dbReference type="AlphaFoldDB" id="A0A2C9LUX0"/>
<dbReference type="EnsemblMetazoa" id="BGLB035296-RA">
    <property type="protein sequence ID" value="BGLB035296-PA"/>
    <property type="gene ID" value="BGLB035296"/>
</dbReference>
<protein>
    <submittedName>
        <fullName evidence="2">Uncharacterized protein</fullName>
    </submittedName>
</protein>
<proteinExistence type="predicted"/>
<dbReference type="Proteomes" id="UP000076420">
    <property type="component" value="Unassembled WGS sequence"/>
</dbReference>
<evidence type="ECO:0000256" key="1">
    <source>
        <dbReference type="SAM" id="MobiDB-lite"/>
    </source>
</evidence>
<organism evidence="2 3">
    <name type="scientific">Biomphalaria glabrata</name>
    <name type="common">Bloodfluke planorb</name>
    <name type="synonym">Freshwater snail</name>
    <dbReference type="NCBI Taxonomy" id="6526"/>
    <lineage>
        <taxon>Eukaryota</taxon>
        <taxon>Metazoa</taxon>
        <taxon>Spiralia</taxon>
        <taxon>Lophotrochozoa</taxon>
        <taxon>Mollusca</taxon>
        <taxon>Gastropoda</taxon>
        <taxon>Heterobranchia</taxon>
        <taxon>Euthyneura</taxon>
        <taxon>Panpulmonata</taxon>
        <taxon>Hygrophila</taxon>
        <taxon>Lymnaeoidea</taxon>
        <taxon>Planorbidae</taxon>
        <taxon>Biomphalaria</taxon>
    </lineage>
</organism>
<feature type="compositionally biased region" description="Low complexity" evidence="1">
    <location>
        <begin position="88"/>
        <end position="106"/>
    </location>
</feature>
<gene>
    <name evidence="2" type="primary">106062750</name>
</gene>
<accession>A0A2C9LUX0</accession>